<keyword evidence="1" id="KW-1133">Transmembrane helix</keyword>
<reference evidence="3" key="1">
    <citation type="submission" date="2018-06" db="EMBL/GenBank/DDBJ databases">
        <authorList>
            <person name="Zhirakovskaya E."/>
        </authorList>
    </citation>
    <scope>NUCLEOTIDE SEQUENCE</scope>
</reference>
<dbReference type="PANTHER" id="PTHR28008:SF1">
    <property type="entry name" value="DOMAIN PROTEIN, PUTATIVE (AFU_ORTHOLOGUE AFUA_3G10980)-RELATED"/>
    <property type="match status" value="1"/>
</dbReference>
<evidence type="ECO:0000259" key="2">
    <source>
        <dbReference type="Pfam" id="PF04892"/>
    </source>
</evidence>
<dbReference type="Pfam" id="PF13385">
    <property type="entry name" value="Laminin_G_3"/>
    <property type="match status" value="1"/>
</dbReference>
<keyword evidence="1" id="KW-0812">Transmembrane</keyword>
<gene>
    <name evidence="3" type="ORF">MNBD_NITROSPIRAE03-1641</name>
</gene>
<dbReference type="Gene3D" id="2.60.120.200">
    <property type="match status" value="1"/>
</dbReference>
<name>A0A3B1CXQ1_9ZZZZ</name>
<feature type="domain" description="VanZ-like" evidence="2">
    <location>
        <begin position="263"/>
        <end position="374"/>
    </location>
</feature>
<dbReference type="InterPro" id="IPR006976">
    <property type="entry name" value="VanZ-like"/>
</dbReference>
<dbReference type="InterPro" id="IPR013320">
    <property type="entry name" value="ConA-like_dom_sf"/>
</dbReference>
<feature type="transmembrane region" description="Helical" evidence="1">
    <location>
        <begin position="326"/>
        <end position="345"/>
    </location>
</feature>
<dbReference type="AlphaFoldDB" id="A0A3B1CXQ1"/>
<feature type="transmembrane region" description="Helical" evidence="1">
    <location>
        <begin position="296"/>
        <end position="314"/>
    </location>
</feature>
<dbReference type="SUPFAM" id="SSF49899">
    <property type="entry name" value="Concanavalin A-like lectins/glucanases"/>
    <property type="match status" value="1"/>
</dbReference>
<protein>
    <recommendedName>
        <fullName evidence="2">VanZ-like domain-containing protein</fullName>
    </recommendedName>
</protein>
<sequence length="384" mass="42705">MNLQTLKKPGPKQLAVICLLMLAIITVIFLAGLWPLNFNPKNKVEWLKERNGIHFYGHGIVYTPEALDTSTQNPIAEDSVSIELILQPHKQHTCSIARIVSFYDTGNVENLMIGQWKSHLIIRSGDINSDNRKDFKEIGLGKILKKGKTGFLTITSGKNGTSLYLDGKLAKRYPDYTLAAGKRTISGQIVLGNSLSGKSPWRGNILGLAIYSRPLTADEVYRNYQAWTQGATQTLLKNKGIVSLYMFDEKTGSTVLNRAGKGHNLVIPATFRVLRKTVLVPIWKDFSPNRSYFTDIAINISGFIPFGFILSFLLYTVKKTSASKMYLTAILSGGAISLTIELLQVYLPTRSSQMSDLIFNILGTILGVALFRFIVHKSNIFSHD</sequence>
<proteinExistence type="predicted"/>
<accession>A0A3B1CXQ1</accession>
<dbReference type="Pfam" id="PF04892">
    <property type="entry name" value="VanZ"/>
    <property type="match status" value="1"/>
</dbReference>
<evidence type="ECO:0000256" key="1">
    <source>
        <dbReference type="SAM" id="Phobius"/>
    </source>
</evidence>
<dbReference type="EMBL" id="UOGI01000368">
    <property type="protein sequence ID" value="VAX34669.1"/>
    <property type="molecule type" value="Genomic_DNA"/>
</dbReference>
<keyword evidence="1" id="KW-0472">Membrane</keyword>
<organism evidence="3">
    <name type="scientific">hydrothermal vent metagenome</name>
    <dbReference type="NCBI Taxonomy" id="652676"/>
    <lineage>
        <taxon>unclassified sequences</taxon>
        <taxon>metagenomes</taxon>
        <taxon>ecological metagenomes</taxon>
    </lineage>
</organism>
<feature type="transmembrane region" description="Helical" evidence="1">
    <location>
        <begin position="14"/>
        <end position="34"/>
    </location>
</feature>
<feature type="transmembrane region" description="Helical" evidence="1">
    <location>
        <begin position="357"/>
        <end position="375"/>
    </location>
</feature>
<dbReference type="PANTHER" id="PTHR28008">
    <property type="entry name" value="DOMAIN PROTEIN, PUTATIVE (AFU_ORTHOLOGUE AFUA_3G10980)-RELATED"/>
    <property type="match status" value="1"/>
</dbReference>
<evidence type="ECO:0000313" key="3">
    <source>
        <dbReference type="EMBL" id="VAX34669.1"/>
    </source>
</evidence>